<dbReference type="Proteomes" id="UP001165079">
    <property type="component" value="Unassembled WGS sequence"/>
</dbReference>
<sequence>MAKIIMAVGRGRGPYYAPDKPEKKDPEYYEIVAGSQVGEFTYEQATVWAAAHDRFDAQARHEFNREQLEKVARETYKISNPGSAVDFLLSEGVLVEVDLETEIPTEFFKRYRLIPTGTCAGNIPDRRDLYRLVVGEASTVVNRQALGIWTYSYLHGSIWEGCKSLSKAFRKRGKDAPPEAFANEVAIFLPAIVAIEAGVVEPVA</sequence>
<accession>A0A9W6SP60</accession>
<protein>
    <submittedName>
        <fullName evidence="1">Uncharacterized protein</fullName>
    </submittedName>
</protein>
<reference evidence="1" key="1">
    <citation type="submission" date="2023-03" db="EMBL/GenBank/DDBJ databases">
        <title>Actinorhabdospora filicis NBRC 111898.</title>
        <authorList>
            <person name="Ichikawa N."/>
            <person name="Sato H."/>
            <person name="Tonouchi N."/>
        </authorList>
    </citation>
    <scope>NUCLEOTIDE SEQUENCE</scope>
    <source>
        <strain evidence="1">NBRC 111898</strain>
    </source>
</reference>
<evidence type="ECO:0000313" key="2">
    <source>
        <dbReference type="Proteomes" id="UP001165079"/>
    </source>
</evidence>
<organism evidence="1 2">
    <name type="scientific">Actinorhabdospora filicis</name>
    <dbReference type="NCBI Taxonomy" id="1785913"/>
    <lineage>
        <taxon>Bacteria</taxon>
        <taxon>Bacillati</taxon>
        <taxon>Actinomycetota</taxon>
        <taxon>Actinomycetes</taxon>
        <taxon>Micromonosporales</taxon>
        <taxon>Micromonosporaceae</taxon>
        <taxon>Actinorhabdospora</taxon>
    </lineage>
</organism>
<evidence type="ECO:0000313" key="1">
    <source>
        <dbReference type="EMBL" id="GLZ79464.1"/>
    </source>
</evidence>
<name>A0A9W6SP60_9ACTN</name>
<gene>
    <name evidence="1" type="ORF">Afil01_42710</name>
</gene>
<dbReference type="RefSeq" id="WP_285664615.1">
    <property type="nucleotide sequence ID" value="NZ_BSTX01000003.1"/>
</dbReference>
<comment type="caution">
    <text evidence="1">The sequence shown here is derived from an EMBL/GenBank/DDBJ whole genome shotgun (WGS) entry which is preliminary data.</text>
</comment>
<dbReference type="AlphaFoldDB" id="A0A9W6SP60"/>
<proteinExistence type="predicted"/>
<dbReference type="EMBL" id="BSTX01000003">
    <property type="protein sequence ID" value="GLZ79464.1"/>
    <property type="molecule type" value="Genomic_DNA"/>
</dbReference>
<keyword evidence="2" id="KW-1185">Reference proteome</keyword>